<dbReference type="STRING" id="152573.SAMN04488051_10861"/>
<dbReference type="InterPro" id="IPR050659">
    <property type="entry name" value="Peptidase_M24B"/>
</dbReference>
<reference evidence="3 4" key="1">
    <citation type="submission" date="2016-10" db="EMBL/GenBank/DDBJ databases">
        <authorList>
            <person name="de Groot N.N."/>
        </authorList>
    </citation>
    <scope>NUCLEOTIDE SEQUENCE [LARGE SCALE GENOMIC DNA]</scope>
    <source>
        <strain evidence="3 4">CGMCC 1.3430</strain>
    </source>
</reference>
<dbReference type="InterPro" id="IPR000587">
    <property type="entry name" value="Creatinase_N"/>
</dbReference>
<dbReference type="SUPFAM" id="SSF53092">
    <property type="entry name" value="Creatinase/prolidase N-terminal domain"/>
    <property type="match status" value="1"/>
</dbReference>
<organism evidence="3 4">
    <name type="scientific">Alkalimonas amylolytica</name>
    <dbReference type="NCBI Taxonomy" id="152573"/>
    <lineage>
        <taxon>Bacteria</taxon>
        <taxon>Pseudomonadati</taxon>
        <taxon>Pseudomonadota</taxon>
        <taxon>Gammaproteobacteria</taxon>
        <taxon>Alkalimonas</taxon>
    </lineage>
</organism>
<dbReference type="Proteomes" id="UP000198773">
    <property type="component" value="Unassembled WGS sequence"/>
</dbReference>
<dbReference type="InterPro" id="IPR000994">
    <property type="entry name" value="Pept_M24"/>
</dbReference>
<dbReference type="PANTHER" id="PTHR46112">
    <property type="entry name" value="AMINOPEPTIDASE"/>
    <property type="match status" value="1"/>
</dbReference>
<dbReference type="PRINTS" id="PR00599">
    <property type="entry name" value="MAPEPTIDASE"/>
</dbReference>
<keyword evidence="4" id="KW-1185">Reference proteome</keyword>
<dbReference type="InterPro" id="IPR036005">
    <property type="entry name" value="Creatinase/aminopeptidase-like"/>
</dbReference>
<evidence type="ECO:0000259" key="2">
    <source>
        <dbReference type="Pfam" id="PF01321"/>
    </source>
</evidence>
<proteinExistence type="predicted"/>
<dbReference type="InterPro" id="IPR001714">
    <property type="entry name" value="Pept_M24_MAP"/>
</dbReference>
<evidence type="ECO:0000313" key="4">
    <source>
        <dbReference type="Proteomes" id="UP000198773"/>
    </source>
</evidence>
<dbReference type="EMBL" id="FNRM01000008">
    <property type="protein sequence ID" value="SEA89695.1"/>
    <property type="molecule type" value="Genomic_DNA"/>
</dbReference>
<dbReference type="OrthoDB" id="9806388at2"/>
<dbReference type="AlphaFoldDB" id="A0A1H4EXG2"/>
<gene>
    <name evidence="3" type="ORF">SAMN04488051_10861</name>
</gene>
<dbReference type="Pfam" id="PF01321">
    <property type="entry name" value="Creatinase_N"/>
    <property type="match status" value="1"/>
</dbReference>
<dbReference type="RefSeq" id="WP_091344259.1">
    <property type="nucleotide sequence ID" value="NZ_FNRM01000008.1"/>
</dbReference>
<protein>
    <submittedName>
        <fullName evidence="3">Xaa-Pro dipeptidase</fullName>
    </submittedName>
</protein>
<dbReference type="Gene3D" id="3.90.230.10">
    <property type="entry name" value="Creatinase/methionine aminopeptidase superfamily"/>
    <property type="match status" value="1"/>
</dbReference>
<dbReference type="GO" id="GO:0004177">
    <property type="term" value="F:aminopeptidase activity"/>
    <property type="evidence" value="ECO:0007669"/>
    <property type="project" value="UniProtKB-ARBA"/>
</dbReference>
<dbReference type="Pfam" id="PF00557">
    <property type="entry name" value="Peptidase_M24"/>
    <property type="match status" value="1"/>
</dbReference>
<evidence type="ECO:0000313" key="3">
    <source>
        <dbReference type="EMBL" id="SEA89695.1"/>
    </source>
</evidence>
<sequence length="356" mass="38680">MRLAKLQTQLSAGQSLLITEPSNIRYLSSFTGSAASLLLTQEQAFLITDYRYTAIAQSQCAGQPLTIICRDRAHEPFAACIERLQPKQQQLFCEFDHLTVDLFQQLQQCMPAVSLQAAPNWLAQMRACKDAGELAATREAVLIAEQALDWLLPQVRLGMTELQLATLLEQKLFELGAEALAFPTILLSGPRSALPHGKPSDRVLQHGDWLLLDFGAQVRGYRSDITRTYVLGAASANQRDFYQTVLQAQLAALAVAGPGVSGHDVNAAARQVLAASPYADYAGEGIGHGTGLVLHEYPLMREGCEALLQPGMVVTIEPGLYQSGFGGVRIEDDILITDSGIEILTKSTKELSILCN</sequence>
<name>A0A1H4EXG2_ALKAM</name>
<dbReference type="PANTHER" id="PTHR46112:SF3">
    <property type="entry name" value="AMINOPEPTIDASE YPDF"/>
    <property type="match status" value="1"/>
</dbReference>
<dbReference type="InterPro" id="IPR029149">
    <property type="entry name" value="Creatin/AminoP/Spt16_N"/>
</dbReference>
<feature type="domain" description="Creatinase N-terminal" evidence="2">
    <location>
        <begin position="2"/>
        <end position="128"/>
    </location>
</feature>
<accession>A0A1H4EXG2</accession>
<dbReference type="SUPFAM" id="SSF55920">
    <property type="entry name" value="Creatinase/aminopeptidase"/>
    <property type="match status" value="1"/>
</dbReference>
<feature type="domain" description="Peptidase M24" evidence="1">
    <location>
        <begin position="136"/>
        <end position="338"/>
    </location>
</feature>
<dbReference type="Gene3D" id="3.40.350.10">
    <property type="entry name" value="Creatinase/prolidase N-terminal domain"/>
    <property type="match status" value="1"/>
</dbReference>
<evidence type="ECO:0000259" key="1">
    <source>
        <dbReference type="Pfam" id="PF00557"/>
    </source>
</evidence>
<dbReference type="GO" id="GO:0008235">
    <property type="term" value="F:metalloexopeptidase activity"/>
    <property type="evidence" value="ECO:0007669"/>
    <property type="project" value="UniProtKB-ARBA"/>
</dbReference>